<evidence type="ECO:0000313" key="1">
    <source>
        <dbReference type="EMBL" id="CAG9280370.1"/>
    </source>
</evidence>
<proteinExistence type="predicted"/>
<dbReference type="InterPro" id="IPR011990">
    <property type="entry name" value="TPR-like_helical_dom_sf"/>
</dbReference>
<dbReference type="Proteomes" id="UP000836788">
    <property type="component" value="Chromosome 13"/>
</dbReference>
<gene>
    <name evidence="1" type="ORF">PTTT1_LOCUS13083</name>
</gene>
<accession>A0A8J9X302</accession>
<reference evidence="1" key="1">
    <citation type="submission" date="2022-02" db="EMBL/GenBank/DDBJ databases">
        <authorList>
            <person name="Giguere J D."/>
        </authorList>
    </citation>
    <scope>NUCLEOTIDE SEQUENCE</scope>
    <source>
        <strain evidence="1">CCAP 1055/1</strain>
    </source>
</reference>
<sequence>MSRQIAVNLNNKGVLCLKEGKLVEAFDLFRTALMNVSGDVNCPQESFRWSQTQPASSAPAAIYSVTNNSSSTPFMYSSGINLLSSITAYSLEPSVNDTVFSSIVIFNLAIVYHLKGFECSGSQSRIQFFKAMSLYQKSYMLLVAVGVLKTATGNAVVDMVCMSVFNNLAEVCFELSDFSECQRYFVCLMRFLDSVATYIYDDDHTSSMLFQAKINFLLNATLLQEPFLAAAA</sequence>
<organism evidence="1">
    <name type="scientific">Phaeodactylum tricornutum</name>
    <name type="common">Diatom</name>
    <dbReference type="NCBI Taxonomy" id="2850"/>
    <lineage>
        <taxon>Eukaryota</taxon>
        <taxon>Sar</taxon>
        <taxon>Stramenopiles</taxon>
        <taxon>Ochrophyta</taxon>
        <taxon>Bacillariophyta</taxon>
        <taxon>Bacillariophyceae</taxon>
        <taxon>Bacillariophycidae</taxon>
        <taxon>Naviculales</taxon>
        <taxon>Phaeodactylaceae</taxon>
        <taxon>Phaeodactylum</taxon>
    </lineage>
</organism>
<dbReference type="SUPFAM" id="SSF48452">
    <property type="entry name" value="TPR-like"/>
    <property type="match status" value="1"/>
</dbReference>
<dbReference type="AlphaFoldDB" id="A0A8J9X302"/>
<name>A0A8J9X302_PHATR</name>
<protein>
    <submittedName>
        <fullName evidence="1">Uncharacterized protein</fullName>
    </submittedName>
</protein>
<dbReference type="EMBL" id="OU594954">
    <property type="protein sequence ID" value="CAG9280370.1"/>
    <property type="molecule type" value="Genomic_DNA"/>
</dbReference>